<feature type="region of interest" description="Disordered" evidence="2">
    <location>
        <begin position="67"/>
        <end position="86"/>
    </location>
</feature>
<dbReference type="InterPro" id="IPR011990">
    <property type="entry name" value="TPR-like_helical_dom_sf"/>
</dbReference>
<dbReference type="CDD" id="cd01949">
    <property type="entry name" value="GGDEF"/>
    <property type="match status" value="1"/>
</dbReference>
<dbReference type="InterPro" id="IPR029787">
    <property type="entry name" value="Nucleotide_cyclase"/>
</dbReference>
<dbReference type="Gene3D" id="1.25.40.10">
    <property type="entry name" value="Tetratricopeptide repeat domain"/>
    <property type="match status" value="2"/>
</dbReference>
<dbReference type="PROSITE" id="PS50887">
    <property type="entry name" value="GGDEF"/>
    <property type="match status" value="1"/>
</dbReference>
<evidence type="ECO:0000313" key="5">
    <source>
        <dbReference type="Proteomes" id="UP000297604"/>
    </source>
</evidence>
<dbReference type="InterPro" id="IPR050469">
    <property type="entry name" value="Diguanylate_Cyclase"/>
</dbReference>
<dbReference type="EMBL" id="SOFS01000018">
    <property type="protein sequence ID" value="TFC20826.1"/>
    <property type="molecule type" value="Genomic_DNA"/>
</dbReference>
<dbReference type="Proteomes" id="UP000297604">
    <property type="component" value="Unassembled WGS sequence"/>
</dbReference>
<sequence length="622" mass="67535">MLSLRSSADLTWPRWVSVCGDGQGRIIGSPFLGLFSGRIGPGALLCSKERQTVGGLKVDSKAAAPEVRASSAAPVRSTAPTPAPTPAPYSTAALLAACELSRADGRHLDGAAQAEQVLATFGITPAECAQARELLALHRLRLGEVEASVRHGLLALEYLVDTGELLRQSQVHCTLALAFHESGLHEPALRHVLGALSAARASGSKLAEFWALSRSSMVHVGMADAQRALELGRQALDLSRLLEDAEARFAGLNNLGDTCLELAKTQSAQGLDPADALREALDNVQQGAALAQGQGHVFWETIARTNLVSILIELRRYGEAREQVGLSKRLAAANGYRNLELDNDAQLAELLRAEGRIDEATAMMVAQLADPFIEDDPARLTRLHRALGEMYKERGHFKFALDHAEKLHELTLRLTRQTAGLQSRMLINTLEIEQARHETERSQLEAQVLRIRAEKLDQQAHTDPLTLLPNRRALDRQLPALMRRAHDRAQPLCAAMVDLDHFKRVNDAHGHATGDRVLAAMGTILTDAIRDSDLAVRLGGEEFLLVFGDATPADAAKACERLLDAVSGFRWDDVAPGLRCTVSIGLAVRNSGERTAHWLARADKALYEAKRAGRNRVESAPQ</sequence>
<dbReference type="SUPFAM" id="SSF48452">
    <property type="entry name" value="TPR-like"/>
    <property type="match status" value="2"/>
</dbReference>
<evidence type="ECO:0000313" key="4">
    <source>
        <dbReference type="EMBL" id="TFC20826.1"/>
    </source>
</evidence>
<dbReference type="PANTHER" id="PTHR45138">
    <property type="entry name" value="REGULATORY COMPONENTS OF SENSORY TRANSDUCTION SYSTEM"/>
    <property type="match status" value="1"/>
</dbReference>
<keyword evidence="1" id="KW-0175">Coiled coil</keyword>
<dbReference type="Gene3D" id="3.30.70.270">
    <property type="match status" value="1"/>
</dbReference>
<keyword evidence="5" id="KW-1185">Reference proteome</keyword>
<name>A0ABY2IPQ6_9MICO</name>
<reference evidence="4 5" key="1">
    <citation type="submission" date="2019-03" db="EMBL/GenBank/DDBJ databases">
        <title>Genomics of glacier-inhabiting Cryobacterium strains.</title>
        <authorList>
            <person name="Liu Q."/>
            <person name="Xin Y.-H."/>
        </authorList>
    </citation>
    <scope>NUCLEOTIDE SEQUENCE [LARGE SCALE GENOMIC DNA]</scope>
    <source>
        <strain evidence="4 5">MDB1-5</strain>
    </source>
</reference>
<dbReference type="SUPFAM" id="SSF55073">
    <property type="entry name" value="Nucleotide cyclase"/>
    <property type="match status" value="1"/>
</dbReference>
<feature type="compositionally biased region" description="Low complexity" evidence="2">
    <location>
        <begin position="67"/>
        <end position="80"/>
    </location>
</feature>
<evidence type="ECO:0000256" key="1">
    <source>
        <dbReference type="SAM" id="Coils"/>
    </source>
</evidence>
<dbReference type="Pfam" id="PF00990">
    <property type="entry name" value="GGDEF"/>
    <property type="match status" value="1"/>
</dbReference>
<dbReference type="PANTHER" id="PTHR45138:SF9">
    <property type="entry name" value="DIGUANYLATE CYCLASE DGCM-RELATED"/>
    <property type="match status" value="1"/>
</dbReference>
<feature type="domain" description="GGDEF" evidence="3">
    <location>
        <begin position="490"/>
        <end position="622"/>
    </location>
</feature>
<feature type="coiled-coil region" evidence="1">
    <location>
        <begin position="427"/>
        <end position="454"/>
    </location>
</feature>
<accession>A0ABY2IPQ6</accession>
<gene>
    <name evidence="4" type="ORF">E3O46_07770</name>
</gene>
<organism evidence="4 5">
    <name type="scientific">Cryobacterium glucosi</name>
    <dbReference type="NCBI Taxonomy" id="1259175"/>
    <lineage>
        <taxon>Bacteria</taxon>
        <taxon>Bacillati</taxon>
        <taxon>Actinomycetota</taxon>
        <taxon>Actinomycetes</taxon>
        <taxon>Micrococcales</taxon>
        <taxon>Microbacteriaceae</taxon>
        <taxon>Cryobacterium</taxon>
    </lineage>
</organism>
<protein>
    <submittedName>
        <fullName evidence="4">GGDEF domain-containing protein</fullName>
    </submittedName>
</protein>
<dbReference type="InterPro" id="IPR043128">
    <property type="entry name" value="Rev_trsase/Diguanyl_cyclase"/>
</dbReference>
<evidence type="ECO:0000259" key="3">
    <source>
        <dbReference type="PROSITE" id="PS50887"/>
    </source>
</evidence>
<proteinExistence type="predicted"/>
<dbReference type="InterPro" id="IPR000160">
    <property type="entry name" value="GGDEF_dom"/>
</dbReference>
<comment type="caution">
    <text evidence="4">The sequence shown here is derived from an EMBL/GenBank/DDBJ whole genome shotgun (WGS) entry which is preliminary data.</text>
</comment>
<dbReference type="NCBIfam" id="TIGR00254">
    <property type="entry name" value="GGDEF"/>
    <property type="match status" value="1"/>
</dbReference>
<evidence type="ECO:0000256" key="2">
    <source>
        <dbReference type="SAM" id="MobiDB-lite"/>
    </source>
</evidence>
<dbReference type="SMART" id="SM00267">
    <property type="entry name" value="GGDEF"/>
    <property type="match status" value="1"/>
</dbReference>